<keyword evidence="3" id="KW-1185">Reference proteome</keyword>
<dbReference type="EMBL" id="JAZHOV010000003">
    <property type="protein sequence ID" value="MEF2254665.1"/>
    <property type="molecule type" value="Genomic_DNA"/>
</dbReference>
<evidence type="ECO:0000313" key="3">
    <source>
        <dbReference type="Proteomes" id="UP001351900"/>
    </source>
</evidence>
<dbReference type="SMART" id="SM00507">
    <property type="entry name" value="HNHc"/>
    <property type="match status" value="1"/>
</dbReference>
<evidence type="ECO:0000259" key="1">
    <source>
        <dbReference type="SMART" id="SM00507"/>
    </source>
</evidence>
<dbReference type="InterPro" id="IPR002711">
    <property type="entry name" value="HNH"/>
</dbReference>
<organism evidence="2 3">
    <name type="scientific">Microbacterium schleiferi</name>
    <dbReference type="NCBI Taxonomy" id="69362"/>
    <lineage>
        <taxon>Bacteria</taxon>
        <taxon>Bacillati</taxon>
        <taxon>Actinomycetota</taxon>
        <taxon>Actinomycetes</taxon>
        <taxon>Micrococcales</taxon>
        <taxon>Microbacteriaceae</taxon>
        <taxon>Microbacterium</taxon>
    </lineage>
</organism>
<evidence type="ECO:0000313" key="2">
    <source>
        <dbReference type="EMBL" id="MEF2254665.1"/>
    </source>
</evidence>
<protein>
    <submittedName>
        <fullName evidence="2">HNH endonuclease signature motif containing protein</fullName>
    </submittedName>
</protein>
<dbReference type="RefSeq" id="WP_331791163.1">
    <property type="nucleotide sequence ID" value="NZ_BAAAUO010000002.1"/>
</dbReference>
<comment type="caution">
    <text evidence="2">The sequence shown here is derived from an EMBL/GenBank/DDBJ whole genome shotgun (WGS) entry which is preliminary data.</text>
</comment>
<proteinExistence type="predicted"/>
<keyword evidence="2" id="KW-0378">Hydrolase</keyword>
<dbReference type="Gene3D" id="1.10.30.50">
    <property type="match status" value="1"/>
</dbReference>
<dbReference type="Pfam" id="PF01844">
    <property type="entry name" value="HNH"/>
    <property type="match status" value="1"/>
</dbReference>
<keyword evidence="2" id="KW-0540">Nuclease</keyword>
<dbReference type="GO" id="GO:0004519">
    <property type="term" value="F:endonuclease activity"/>
    <property type="evidence" value="ECO:0007669"/>
    <property type="project" value="UniProtKB-KW"/>
</dbReference>
<sequence>MTARCGRRRSPLSQSPTRWKPPCAISFTAPLADARFAAPPREKGTTVNAMAAPRTRRARVARRRARRVAASGSDLTEAEWVLIRDAWGRCAYCGRAGLAVQKECVLPISRGGRYTIDNVVPACGSCNASKCNEEVTSWMRRRRLDEPAFLLAWALILRELRGRHEPRDADATTARTGPASA</sequence>
<dbReference type="Proteomes" id="UP001351900">
    <property type="component" value="Unassembled WGS sequence"/>
</dbReference>
<dbReference type="CDD" id="cd00085">
    <property type="entry name" value="HNHc"/>
    <property type="match status" value="1"/>
</dbReference>
<accession>A0ABU7V5V9</accession>
<reference evidence="2 3" key="1">
    <citation type="submission" date="2024-01" db="EMBL/GenBank/DDBJ databases">
        <title>the genome sequence of strain Microbacterium schleiferi NBRC 15075.</title>
        <authorList>
            <person name="Ding Y."/>
            <person name="Zhang G."/>
        </authorList>
    </citation>
    <scope>NUCLEOTIDE SEQUENCE [LARGE SCALE GENOMIC DNA]</scope>
    <source>
        <strain evidence="2 3">NBRC 15075</strain>
    </source>
</reference>
<gene>
    <name evidence="2" type="ORF">V2V91_05870</name>
</gene>
<feature type="domain" description="HNH nuclease" evidence="1">
    <location>
        <begin position="78"/>
        <end position="128"/>
    </location>
</feature>
<dbReference type="InterPro" id="IPR003615">
    <property type="entry name" value="HNH_nuc"/>
</dbReference>
<name>A0ABU7V5V9_9MICO</name>
<keyword evidence="2" id="KW-0255">Endonuclease</keyword>